<dbReference type="InterPro" id="IPR036874">
    <property type="entry name" value="Carbonic_anhydrase_sf"/>
</dbReference>
<protein>
    <submittedName>
        <fullName evidence="1">Uncharacterized protein</fullName>
    </submittedName>
</protein>
<dbReference type="Proteomes" id="UP001642484">
    <property type="component" value="Unassembled WGS sequence"/>
</dbReference>
<sequence>MCWSRSQAHRDDEDRPSPVLLESLVAAAAQAEQQLGEGASNSQLVRRAAKLNVFHTMETILSQSRLLQLLVRQRQLDIQGAIFHKATGKVDFLGRLPHEDQLLLP</sequence>
<proteinExistence type="predicted"/>
<evidence type="ECO:0000313" key="1">
    <source>
        <dbReference type="EMBL" id="CAK9117046.1"/>
    </source>
</evidence>
<organism evidence="1 2">
    <name type="scientific">Durusdinium trenchii</name>
    <dbReference type="NCBI Taxonomy" id="1381693"/>
    <lineage>
        <taxon>Eukaryota</taxon>
        <taxon>Sar</taxon>
        <taxon>Alveolata</taxon>
        <taxon>Dinophyceae</taxon>
        <taxon>Suessiales</taxon>
        <taxon>Symbiodiniaceae</taxon>
        <taxon>Durusdinium</taxon>
    </lineage>
</organism>
<reference evidence="1 2" key="1">
    <citation type="submission" date="2024-02" db="EMBL/GenBank/DDBJ databases">
        <authorList>
            <person name="Chen Y."/>
            <person name="Shah S."/>
            <person name="Dougan E. K."/>
            <person name="Thang M."/>
            <person name="Chan C."/>
        </authorList>
    </citation>
    <scope>NUCLEOTIDE SEQUENCE [LARGE SCALE GENOMIC DNA]</scope>
</reference>
<keyword evidence="2" id="KW-1185">Reference proteome</keyword>
<dbReference type="Gene3D" id="3.40.1050.10">
    <property type="entry name" value="Carbonic anhydrase"/>
    <property type="match status" value="1"/>
</dbReference>
<comment type="caution">
    <text evidence="1">The sequence shown here is derived from an EMBL/GenBank/DDBJ whole genome shotgun (WGS) entry which is preliminary data.</text>
</comment>
<accession>A0ABP0SXZ1</accession>
<name>A0ABP0SXZ1_9DINO</name>
<dbReference type="EMBL" id="CAXAMN010028583">
    <property type="protein sequence ID" value="CAK9117046.1"/>
    <property type="molecule type" value="Genomic_DNA"/>
</dbReference>
<dbReference type="SUPFAM" id="SSF53056">
    <property type="entry name" value="beta-carbonic anhydrase, cab"/>
    <property type="match status" value="1"/>
</dbReference>
<gene>
    <name evidence="1" type="ORF">CCMP2556_LOCUS54481</name>
</gene>
<evidence type="ECO:0000313" key="2">
    <source>
        <dbReference type="Proteomes" id="UP001642484"/>
    </source>
</evidence>